<dbReference type="InterPro" id="IPR029058">
    <property type="entry name" value="AB_hydrolase_fold"/>
</dbReference>
<accession>A0AA46AJU0</accession>
<dbReference type="GO" id="GO:0008236">
    <property type="term" value="F:serine-type peptidase activity"/>
    <property type="evidence" value="ECO:0007669"/>
    <property type="project" value="InterPro"/>
</dbReference>
<evidence type="ECO:0000313" key="2">
    <source>
        <dbReference type="EMBL" id="SMP64273.1"/>
    </source>
</evidence>
<dbReference type="Proteomes" id="UP001158066">
    <property type="component" value="Unassembled WGS sequence"/>
</dbReference>
<reference evidence="2" key="1">
    <citation type="submission" date="2017-05" db="EMBL/GenBank/DDBJ databases">
        <authorList>
            <person name="Varghese N."/>
            <person name="Submissions S."/>
        </authorList>
    </citation>
    <scope>NUCLEOTIDE SEQUENCE</scope>
    <source>
        <strain evidence="2">Su22</strain>
    </source>
</reference>
<dbReference type="PROSITE" id="PS51782">
    <property type="entry name" value="LYSM"/>
    <property type="match status" value="1"/>
</dbReference>
<dbReference type="GO" id="GO:0006508">
    <property type="term" value="P:proteolysis"/>
    <property type="evidence" value="ECO:0007669"/>
    <property type="project" value="InterPro"/>
</dbReference>
<dbReference type="Gene3D" id="3.10.350.10">
    <property type="entry name" value="LysM domain"/>
    <property type="match status" value="1"/>
</dbReference>
<dbReference type="Pfam" id="PF00561">
    <property type="entry name" value="Abhydrolase_1"/>
    <property type="match status" value="1"/>
</dbReference>
<evidence type="ECO:0000259" key="1">
    <source>
        <dbReference type="PROSITE" id="PS51782"/>
    </source>
</evidence>
<dbReference type="EMBL" id="FXUF01000011">
    <property type="protein sequence ID" value="SMP64273.1"/>
    <property type="molecule type" value="Genomic_DNA"/>
</dbReference>
<name>A0AA46AJU0_9CLOT</name>
<proteinExistence type="predicted"/>
<dbReference type="PANTHER" id="PTHR43265">
    <property type="entry name" value="ESTERASE ESTD"/>
    <property type="match status" value="1"/>
</dbReference>
<dbReference type="InterPro" id="IPR018392">
    <property type="entry name" value="LysM"/>
</dbReference>
<keyword evidence="3" id="KW-1185">Reference proteome</keyword>
<dbReference type="PANTHER" id="PTHR43265:SF1">
    <property type="entry name" value="ESTERASE ESTD"/>
    <property type="match status" value="1"/>
</dbReference>
<dbReference type="InterPro" id="IPR036779">
    <property type="entry name" value="LysM_dom_sf"/>
</dbReference>
<dbReference type="InterPro" id="IPR000073">
    <property type="entry name" value="AB_hydrolase_1"/>
</dbReference>
<dbReference type="SUPFAM" id="SSF53474">
    <property type="entry name" value="alpha/beta-Hydrolases"/>
    <property type="match status" value="2"/>
</dbReference>
<sequence length="636" mass="68554">MKRKIAALFLVTMMVFVSFTSVYALSYTVVKGDTLWDLGITYGVDWNEIAELNGVRDVRKLQIGTTLNIPVPGEPAPALETEPADQLDPPITEVIVEEPEEAAYMEYNVSLPNGDYQIPGIVTLPVGEGPFPAVVMLHGTGSEKNEAGGGYILTAPALAEAGIASIRIDFIGTGDSQVDYIEYNFDTAVSDANAAFDYLANLQEVDATRIGVMGWSQGGTIAMLAAAHNRSFQSVVTWAGAPDMTIAGSEEEYEAAKADGFFLREFGWRSPLRVSLQWFDDVYNTDVLEVFSYSDAPVLAINGSEDTVVDPINAALIVEASANPVSRQLILEGADHTFNIFTGDMTAFDQLIDATVNWFAATLQPAYTTEEISIMNGDRMVPATVVIPAGAGPFPAVVMNHGHGGSRQENSGFGGVAEALANRGIATIRMDFPGCGDSTQPFTENYLSNMISDSNASLAYLLDNYPIDSQRLGIMGYSMGGRIALHIGSEDNQPYQAMGLLAPSADWGQEMMVSFLGGEEAFDELYAEAQSEKGYADFTTQWGQVQQLSLNWFEEMIASRPLENITNYDGAMLVVFGDQDDVVRAGVNQAVAEAYAAAEIIVVPNADHGYGFYSNQPDVTAAVEDSLADFFSKALK</sequence>
<dbReference type="InterPro" id="IPR053145">
    <property type="entry name" value="AB_hydrolase_Est10"/>
</dbReference>
<organism evidence="2 3">
    <name type="scientific">Anoxynatronum buryatiense</name>
    <dbReference type="NCBI Taxonomy" id="489973"/>
    <lineage>
        <taxon>Bacteria</taxon>
        <taxon>Bacillati</taxon>
        <taxon>Bacillota</taxon>
        <taxon>Clostridia</taxon>
        <taxon>Eubacteriales</taxon>
        <taxon>Clostridiaceae</taxon>
        <taxon>Anoxynatronum</taxon>
    </lineage>
</organism>
<dbReference type="GO" id="GO:0052689">
    <property type="term" value="F:carboxylic ester hydrolase activity"/>
    <property type="evidence" value="ECO:0007669"/>
    <property type="project" value="TreeGrafter"/>
</dbReference>
<evidence type="ECO:0000313" key="3">
    <source>
        <dbReference type="Proteomes" id="UP001158066"/>
    </source>
</evidence>
<comment type="caution">
    <text evidence="2">The sequence shown here is derived from an EMBL/GenBank/DDBJ whole genome shotgun (WGS) entry which is preliminary data.</text>
</comment>
<dbReference type="SUPFAM" id="SSF54106">
    <property type="entry name" value="LysM domain"/>
    <property type="match status" value="1"/>
</dbReference>
<dbReference type="AlphaFoldDB" id="A0AA46AJU0"/>
<dbReference type="SMART" id="SM00257">
    <property type="entry name" value="LysM"/>
    <property type="match status" value="1"/>
</dbReference>
<protein>
    <submittedName>
        <fullName evidence="2">Dienelactone hydrolase</fullName>
    </submittedName>
</protein>
<dbReference type="Gene3D" id="3.40.50.1820">
    <property type="entry name" value="alpha/beta hydrolase"/>
    <property type="match status" value="2"/>
</dbReference>
<dbReference type="Pfam" id="PF01476">
    <property type="entry name" value="LysM"/>
    <property type="match status" value="1"/>
</dbReference>
<dbReference type="RefSeq" id="WP_283410036.1">
    <property type="nucleotide sequence ID" value="NZ_FXUF01000011.1"/>
</dbReference>
<dbReference type="CDD" id="cd00118">
    <property type="entry name" value="LysM"/>
    <property type="match status" value="1"/>
</dbReference>
<gene>
    <name evidence="2" type="ORF">SAMN06296020_111122</name>
</gene>
<dbReference type="InterPro" id="IPR001375">
    <property type="entry name" value="Peptidase_S9_cat"/>
</dbReference>
<keyword evidence="2" id="KW-0378">Hydrolase</keyword>
<feature type="domain" description="LysM" evidence="1">
    <location>
        <begin position="25"/>
        <end position="69"/>
    </location>
</feature>
<dbReference type="Pfam" id="PF00326">
    <property type="entry name" value="Peptidase_S9"/>
    <property type="match status" value="1"/>
</dbReference>